<reference evidence="15" key="1">
    <citation type="submission" date="2016-10" db="EMBL/GenBank/DDBJ databases">
        <authorList>
            <person name="Varghese N."/>
            <person name="Submissions S."/>
        </authorList>
    </citation>
    <scope>NUCLEOTIDE SEQUENCE [LARGE SCALE GENOMIC DNA]</scope>
    <source>
        <strain evidence="15">SUR2</strain>
    </source>
</reference>
<dbReference type="EMBL" id="FPKW01000014">
    <property type="protein sequence ID" value="SFZ95959.1"/>
    <property type="molecule type" value="Genomic_DNA"/>
</dbReference>
<keyword evidence="7" id="KW-0630">Potassium</keyword>
<keyword evidence="10 13" id="KW-0472">Membrane</keyword>
<accession>A0A1K2IUC1</accession>
<evidence type="ECO:0000256" key="11">
    <source>
        <dbReference type="ARBA" id="ARBA00023303"/>
    </source>
</evidence>
<sequence length="207" mass="23408">MHNPNSRLEAFCDGVFAIAITLLIIEIKIPPIENIHTKIELWDALAHSWPSWLAFFISFITILISWVNHSHALKSFGKTSPQFTYANGLLLMAIIILPFPTMAIAEYLQTDIAQPAITLYCAASLLNNIAWNIIQYTYTHPQSLFKPSVNIEKIRAGIMTTRMGFGLYLFAFLLSFWFPLTAFIIVASSWGIWLILSISIKEENITA</sequence>
<name>A0A1K2IUC1_9FLAO</name>
<proteinExistence type="inferred from homology"/>
<keyword evidence="11" id="KW-0407">Ion channel</keyword>
<gene>
    <name evidence="14" type="ORF">SAMN05216324_11468</name>
</gene>
<evidence type="ECO:0000256" key="3">
    <source>
        <dbReference type="ARBA" id="ARBA00022448"/>
    </source>
</evidence>
<evidence type="ECO:0000256" key="4">
    <source>
        <dbReference type="ARBA" id="ARBA00022538"/>
    </source>
</evidence>
<organism evidence="14 15">
    <name type="scientific">Chryseobacterium limigenitum</name>
    <dbReference type="NCBI Taxonomy" id="1612149"/>
    <lineage>
        <taxon>Bacteria</taxon>
        <taxon>Pseudomonadati</taxon>
        <taxon>Bacteroidota</taxon>
        <taxon>Flavobacteriia</taxon>
        <taxon>Flavobacteriales</taxon>
        <taxon>Weeksellaceae</taxon>
        <taxon>Chryseobacterium group</taxon>
        <taxon>Chryseobacterium</taxon>
    </lineage>
</organism>
<dbReference type="GO" id="GO:0005267">
    <property type="term" value="F:potassium channel activity"/>
    <property type="evidence" value="ECO:0007669"/>
    <property type="project" value="UniProtKB-KW"/>
</dbReference>
<dbReference type="AlphaFoldDB" id="A0A1K2IUC1"/>
<comment type="subcellular location">
    <subcellularLocation>
        <location evidence="1">Membrane</location>
        <topology evidence="1">Multi-pass membrane protein</topology>
    </subcellularLocation>
</comment>
<evidence type="ECO:0000256" key="12">
    <source>
        <dbReference type="ARBA" id="ARBA00034430"/>
    </source>
</evidence>
<protein>
    <submittedName>
        <fullName evidence="14">Uncharacterized membrane protein</fullName>
    </submittedName>
</protein>
<keyword evidence="9" id="KW-0406">Ion transport</keyword>
<dbReference type="OrthoDB" id="7626281at2"/>
<dbReference type="PANTHER" id="PTHR31462">
    <property type="entry name" value="ENDOSOMAL/LYSOSOMAL POTASSIUM CHANNEL TMEM175"/>
    <property type="match status" value="1"/>
</dbReference>
<feature type="transmembrane region" description="Helical" evidence="13">
    <location>
        <begin position="12"/>
        <end position="29"/>
    </location>
</feature>
<evidence type="ECO:0000256" key="8">
    <source>
        <dbReference type="ARBA" id="ARBA00022989"/>
    </source>
</evidence>
<evidence type="ECO:0000256" key="2">
    <source>
        <dbReference type="ARBA" id="ARBA00006920"/>
    </source>
</evidence>
<evidence type="ECO:0000256" key="7">
    <source>
        <dbReference type="ARBA" id="ARBA00022958"/>
    </source>
</evidence>
<evidence type="ECO:0000256" key="1">
    <source>
        <dbReference type="ARBA" id="ARBA00004141"/>
    </source>
</evidence>
<evidence type="ECO:0000256" key="5">
    <source>
        <dbReference type="ARBA" id="ARBA00022692"/>
    </source>
</evidence>
<keyword evidence="3" id="KW-0813">Transport</keyword>
<dbReference type="Proteomes" id="UP000182034">
    <property type="component" value="Unassembled WGS sequence"/>
</dbReference>
<evidence type="ECO:0000313" key="15">
    <source>
        <dbReference type="Proteomes" id="UP000182034"/>
    </source>
</evidence>
<feature type="transmembrane region" description="Helical" evidence="13">
    <location>
        <begin position="49"/>
        <end position="67"/>
    </location>
</feature>
<keyword evidence="15" id="KW-1185">Reference proteome</keyword>
<dbReference type="GO" id="GO:0016020">
    <property type="term" value="C:membrane"/>
    <property type="evidence" value="ECO:0007669"/>
    <property type="project" value="UniProtKB-SubCell"/>
</dbReference>
<dbReference type="GO" id="GO:0015252">
    <property type="term" value="F:proton channel activity"/>
    <property type="evidence" value="ECO:0007669"/>
    <property type="project" value="InterPro"/>
</dbReference>
<dbReference type="RefSeq" id="WP_072411422.1">
    <property type="nucleotide sequence ID" value="NZ_FPKW01000014.1"/>
</dbReference>
<feature type="transmembrane region" description="Helical" evidence="13">
    <location>
        <begin position="88"/>
        <end position="105"/>
    </location>
</feature>
<keyword evidence="8 13" id="KW-1133">Transmembrane helix</keyword>
<evidence type="ECO:0000313" key="14">
    <source>
        <dbReference type="EMBL" id="SFZ95959.1"/>
    </source>
</evidence>
<evidence type="ECO:0000256" key="10">
    <source>
        <dbReference type="ARBA" id="ARBA00023136"/>
    </source>
</evidence>
<keyword evidence="5 13" id="KW-0812">Transmembrane</keyword>
<keyword evidence="6" id="KW-0631">Potassium channel</keyword>
<evidence type="ECO:0000256" key="6">
    <source>
        <dbReference type="ARBA" id="ARBA00022826"/>
    </source>
</evidence>
<evidence type="ECO:0000256" key="9">
    <source>
        <dbReference type="ARBA" id="ARBA00023065"/>
    </source>
</evidence>
<comment type="similarity">
    <text evidence="2">Belongs to the TMEM175 family.</text>
</comment>
<dbReference type="Pfam" id="PF06736">
    <property type="entry name" value="TMEM175"/>
    <property type="match status" value="1"/>
</dbReference>
<dbReference type="InterPro" id="IPR010617">
    <property type="entry name" value="TMEM175-like"/>
</dbReference>
<evidence type="ECO:0000256" key="13">
    <source>
        <dbReference type="SAM" id="Phobius"/>
    </source>
</evidence>
<dbReference type="PANTHER" id="PTHR31462:SF5">
    <property type="entry name" value="ENDOSOMAL_LYSOSOMAL PROTON CHANNEL TMEM175"/>
    <property type="match status" value="1"/>
</dbReference>
<dbReference type="STRING" id="1612149.SAMN05216324_11468"/>
<comment type="catalytic activity">
    <reaction evidence="12">
        <text>K(+)(in) = K(+)(out)</text>
        <dbReference type="Rhea" id="RHEA:29463"/>
        <dbReference type="ChEBI" id="CHEBI:29103"/>
    </reaction>
</comment>
<keyword evidence="4" id="KW-0633">Potassium transport</keyword>